<keyword evidence="1" id="KW-0472">Membrane</keyword>
<proteinExistence type="predicted"/>
<keyword evidence="3" id="KW-1185">Reference proteome</keyword>
<feature type="transmembrane region" description="Helical" evidence="1">
    <location>
        <begin position="194"/>
        <end position="214"/>
    </location>
</feature>
<comment type="caution">
    <text evidence="2">The sequence shown here is derived from an EMBL/GenBank/DDBJ whole genome shotgun (WGS) entry which is preliminary data.</text>
</comment>
<organism evidence="2 3">
    <name type="scientific">Acorus gramineus</name>
    <name type="common">Dwarf sweet flag</name>
    <dbReference type="NCBI Taxonomy" id="55184"/>
    <lineage>
        <taxon>Eukaryota</taxon>
        <taxon>Viridiplantae</taxon>
        <taxon>Streptophyta</taxon>
        <taxon>Embryophyta</taxon>
        <taxon>Tracheophyta</taxon>
        <taxon>Spermatophyta</taxon>
        <taxon>Magnoliopsida</taxon>
        <taxon>Liliopsida</taxon>
        <taxon>Acoraceae</taxon>
        <taxon>Acorus</taxon>
    </lineage>
</organism>
<evidence type="ECO:0008006" key="4">
    <source>
        <dbReference type="Google" id="ProtNLM"/>
    </source>
</evidence>
<evidence type="ECO:0000313" key="3">
    <source>
        <dbReference type="Proteomes" id="UP001179952"/>
    </source>
</evidence>
<dbReference type="Proteomes" id="UP001179952">
    <property type="component" value="Unassembled WGS sequence"/>
</dbReference>
<keyword evidence="1" id="KW-0812">Transmembrane</keyword>
<reference evidence="2" key="1">
    <citation type="journal article" date="2023" name="Nat. Commun.">
        <title>Diploid and tetraploid genomes of Acorus and the evolution of monocots.</title>
        <authorList>
            <person name="Ma L."/>
            <person name="Liu K.W."/>
            <person name="Li Z."/>
            <person name="Hsiao Y.Y."/>
            <person name="Qi Y."/>
            <person name="Fu T."/>
            <person name="Tang G.D."/>
            <person name="Zhang D."/>
            <person name="Sun W.H."/>
            <person name="Liu D.K."/>
            <person name="Li Y."/>
            <person name="Chen G.Z."/>
            <person name="Liu X.D."/>
            <person name="Liao X.Y."/>
            <person name="Jiang Y.T."/>
            <person name="Yu X."/>
            <person name="Hao Y."/>
            <person name="Huang J."/>
            <person name="Zhao X.W."/>
            <person name="Ke S."/>
            <person name="Chen Y.Y."/>
            <person name="Wu W.L."/>
            <person name="Hsu J.L."/>
            <person name="Lin Y.F."/>
            <person name="Huang M.D."/>
            <person name="Li C.Y."/>
            <person name="Huang L."/>
            <person name="Wang Z.W."/>
            <person name="Zhao X."/>
            <person name="Zhong W.Y."/>
            <person name="Peng D.H."/>
            <person name="Ahmad S."/>
            <person name="Lan S."/>
            <person name="Zhang J.S."/>
            <person name="Tsai W.C."/>
            <person name="Van de Peer Y."/>
            <person name="Liu Z.J."/>
        </authorList>
    </citation>
    <scope>NUCLEOTIDE SEQUENCE</scope>
    <source>
        <strain evidence="2">SCP</strain>
    </source>
</reference>
<name>A0AAV9A574_ACOGR</name>
<protein>
    <recommendedName>
        <fullName evidence="4">Tail fiber</fullName>
    </recommendedName>
</protein>
<accession>A0AAV9A574</accession>
<dbReference type="PANTHER" id="PTHR35288:SF1">
    <property type="entry name" value="TAIL FIBER"/>
    <property type="match status" value="1"/>
</dbReference>
<reference evidence="2" key="2">
    <citation type="submission" date="2023-06" db="EMBL/GenBank/DDBJ databases">
        <authorList>
            <person name="Ma L."/>
            <person name="Liu K.-W."/>
            <person name="Li Z."/>
            <person name="Hsiao Y.-Y."/>
            <person name="Qi Y."/>
            <person name="Fu T."/>
            <person name="Tang G."/>
            <person name="Zhang D."/>
            <person name="Sun W.-H."/>
            <person name="Liu D.-K."/>
            <person name="Li Y."/>
            <person name="Chen G.-Z."/>
            <person name="Liu X.-D."/>
            <person name="Liao X.-Y."/>
            <person name="Jiang Y.-T."/>
            <person name="Yu X."/>
            <person name="Hao Y."/>
            <person name="Huang J."/>
            <person name="Zhao X.-W."/>
            <person name="Ke S."/>
            <person name="Chen Y.-Y."/>
            <person name="Wu W.-L."/>
            <person name="Hsu J.-L."/>
            <person name="Lin Y.-F."/>
            <person name="Huang M.-D."/>
            <person name="Li C.-Y."/>
            <person name="Huang L."/>
            <person name="Wang Z.-W."/>
            <person name="Zhao X."/>
            <person name="Zhong W.-Y."/>
            <person name="Peng D.-H."/>
            <person name="Ahmad S."/>
            <person name="Lan S."/>
            <person name="Zhang J.-S."/>
            <person name="Tsai W.-C."/>
            <person name="Van De Peer Y."/>
            <person name="Liu Z.-J."/>
        </authorList>
    </citation>
    <scope>NUCLEOTIDE SEQUENCE</scope>
    <source>
        <strain evidence="2">SCP</strain>
        <tissue evidence="2">Leaves</tissue>
    </source>
</reference>
<dbReference type="AlphaFoldDB" id="A0AAV9A574"/>
<keyword evidence="1" id="KW-1133">Transmembrane helix</keyword>
<gene>
    <name evidence="2" type="ORF">QJS04_geneDACA005630</name>
</gene>
<feature type="transmembrane region" description="Helical" evidence="1">
    <location>
        <begin position="165"/>
        <end position="182"/>
    </location>
</feature>
<evidence type="ECO:0000313" key="2">
    <source>
        <dbReference type="EMBL" id="KAK1259366.1"/>
    </source>
</evidence>
<dbReference type="PANTHER" id="PTHR35288">
    <property type="entry name" value="TAIL FIBER"/>
    <property type="match status" value="1"/>
</dbReference>
<evidence type="ECO:0000256" key="1">
    <source>
        <dbReference type="SAM" id="Phobius"/>
    </source>
</evidence>
<sequence>MNSHICDRTVSFSLQQKHKRIPCFEQSPLFPLSLSIMASWMSNITSKASRLYFLLIILQIPLFRIPCRSGMCSTPIEVASSQLIANEIFPPAVVKALLYPGAVVHGLVSDMKLPSWDNILNIYNMTEAKNASPMVDLQRLEVLAGSYFSVAGAFIGLLKPGRMTLFGILLTVWGLVKEGILGKPANADPTQAVYVYPTIVLALICAFSSIKYDIKKATRRSQTKPIAKPLESSSKLKLK</sequence>
<dbReference type="EMBL" id="JAUJYN010000012">
    <property type="protein sequence ID" value="KAK1259366.1"/>
    <property type="molecule type" value="Genomic_DNA"/>
</dbReference>